<dbReference type="CDD" id="cd01610">
    <property type="entry name" value="PAP2_like"/>
    <property type="match status" value="1"/>
</dbReference>
<feature type="transmembrane region" description="Helical" evidence="1">
    <location>
        <begin position="91"/>
        <end position="118"/>
    </location>
</feature>
<evidence type="ECO:0000256" key="1">
    <source>
        <dbReference type="SAM" id="Phobius"/>
    </source>
</evidence>
<dbReference type="Pfam" id="PF01569">
    <property type="entry name" value="PAP2"/>
    <property type="match status" value="1"/>
</dbReference>
<gene>
    <name evidence="3" type="ORF">BJBARM5_0557</name>
</gene>
<keyword evidence="1" id="KW-0812">Transmembrane</keyword>
<proteinExistence type="predicted"/>
<protein>
    <submittedName>
        <fullName evidence="3">Phosphoesterase PA-phosphatase related protein</fullName>
    </submittedName>
</protein>
<dbReference type="EMBL" id="GG745555">
    <property type="protein sequence ID" value="EFD92704.1"/>
    <property type="molecule type" value="Genomic_DNA"/>
</dbReference>
<dbReference type="InterPro" id="IPR036938">
    <property type="entry name" value="PAP2/HPO_sf"/>
</dbReference>
<feature type="transmembrane region" description="Helical" evidence="1">
    <location>
        <begin position="37"/>
        <end position="59"/>
    </location>
</feature>
<accession>D6GVP4</accession>
<dbReference type="SUPFAM" id="SSF48317">
    <property type="entry name" value="Acid phosphatase/Vanadium-dependent haloperoxidase"/>
    <property type="match status" value="1"/>
</dbReference>
<feature type="transmembrane region" description="Helical" evidence="1">
    <location>
        <begin position="130"/>
        <end position="151"/>
    </location>
</feature>
<evidence type="ECO:0000313" key="4">
    <source>
        <dbReference type="Proteomes" id="UP000009376"/>
    </source>
</evidence>
<keyword evidence="1" id="KW-0472">Membrane</keyword>
<dbReference type="AlphaFoldDB" id="D6GVP4"/>
<sequence length="153" mass="17534">MKSNYFEKFSFLVERYPIEIFTFEILIGILIEPTLKTAVFLFGGVIVTAIIANGLKVFFHEKRPEASLKRKFYKNTFRLNRRSFPSGHSAVAAFFPTVFFGSVLFIPFLIFAVIVMYSRVYIKSHYPRDIIGGAVIGVILGFLFLHLPSILRI</sequence>
<evidence type="ECO:0000259" key="2">
    <source>
        <dbReference type="SMART" id="SM00014"/>
    </source>
</evidence>
<dbReference type="PANTHER" id="PTHR14969:SF13">
    <property type="entry name" value="AT30094P"/>
    <property type="match status" value="1"/>
</dbReference>
<name>D6GVP4_PARA5</name>
<dbReference type="GO" id="GO:0042392">
    <property type="term" value="F:sphingosine-1-phosphate phosphatase activity"/>
    <property type="evidence" value="ECO:0007669"/>
    <property type="project" value="TreeGrafter"/>
</dbReference>
<dbReference type="InterPro" id="IPR000326">
    <property type="entry name" value="PAP2/HPO"/>
</dbReference>
<dbReference type="Gene3D" id="1.20.144.10">
    <property type="entry name" value="Phosphatidic acid phosphatase type 2/haloperoxidase"/>
    <property type="match status" value="1"/>
</dbReference>
<dbReference type="Proteomes" id="UP000009376">
    <property type="component" value="Unassembled WGS sequence"/>
</dbReference>
<keyword evidence="1" id="KW-1133">Transmembrane helix</keyword>
<dbReference type="SMART" id="SM00014">
    <property type="entry name" value="acidPPc"/>
    <property type="match status" value="1"/>
</dbReference>
<evidence type="ECO:0000313" key="3">
    <source>
        <dbReference type="EMBL" id="EFD92704.1"/>
    </source>
</evidence>
<dbReference type="PANTHER" id="PTHR14969">
    <property type="entry name" value="SPHINGOSINE-1-PHOSPHATE PHOSPHOHYDROLASE"/>
    <property type="match status" value="1"/>
</dbReference>
<feature type="domain" description="Phosphatidic acid phosphatase type 2/haloperoxidase" evidence="2">
    <location>
        <begin position="37"/>
        <end position="145"/>
    </location>
</feature>
<reference evidence="3 4" key="1">
    <citation type="journal article" date="2010" name="Proc. Natl. Acad. Sci. U.S.A.">
        <title>Enigmatic, ultrasmall, uncultivated Archaea.</title>
        <authorList>
            <person name="Baker B.J."/>
            <person name="Comolli L.R."/>
            <person name="Dick G.J."/>
            <person name="Hauser L.J."/>
            <person name="Hyatt D."/>
            <person name="Dill B.D."/>
            <person name="Land M.L."/>
            <person name="Verberkmoes N.C."/>
            <person name="Hettich R.L."/>
            <person name="Banfield J.F."/>
        </authorList>
    </citation>
    <scope>NUCLEOTIDE SEQUENCE [LARGE SCALE GENOMIC DNA]</scope>
</reference>
<organism evidence="3 4">
    <name type="scientific">Candidatus Parvarchaeum acidophilus ARMAN-5</name>
    <dbReference type="NCBI Taxonomy" id="662762"/>
    <lineage>
        <taxon>Archaea</taxon>
        <taxon>Candidatus Parvarchaeota</taxon>
        <taxon>Candidatus Parvarchaeum</taxon>
    </lineage>
</organism>